<evidence type="ECO:0000313" key="5">
    <source>
        <dbReference type="EMBL" id="OGC40266.1"/>
    </source>
</evidence>
<dbReference type="Pfam" id="PF00572">
    <property type="entry name" value="Ribosomal_L13"/>
    <property type="match status" value="1"/>
</dbReference>
<dbReference type="SUPFAM" id="SSF52161">
    <property type="entry name" value="Ribosomal protein L13"/>
    <property type="match status" value="1"/>
</dbReference>
<evidence type="ECO:0000256" key="1">
    <source>
        <dbReference type="ARBA" id="ARBA00006227"/>
    </source>
</evidence>
<protein>
    <recommendedName>
        <fullName evidence="4">Large ribosomal subunit protein uL13</fullName>
    </recommendedName>
</protein>
<keyword evidence="2 4" id="KW-0689">Ribosomal protein</keyword>
<evidence type="ECO:0000256" key="3">
    <source>
        <dbReference type="ARBA" id="ARBA00023274"/>
    </source>
</evidence>
<accession>A0A1F4U5Q0</accession>
<dbReference type="GO" id="GO:0006412">
    <property type="term" value="P:translation"/>
    <property type="evidence" value="ECO:0007669"/>
    <property type="project" value="UniProtKB-UniRule"/>
</dbReference>
<dbReference type="PIRSF" id="PIRSF002181">
    <property type="entry name" value="Ribosomal_L13"/>
    <property type="match status" value="1"/>
</dbReference>
<dbReference type="InterPro" id="IPR036899">
    <property type="entry name" value="Ribosomal_uL13_sf"/>
</dbReference>
<dbReference type="InterPro" id="IPR005823">
    <property type="entry name" value="Ribosomal_uL13_bac-type"/>
</dbReference>
<dbReference type="NCBIfam" id="TIGR01066">
    <property type="entry name" value="rplM_bact"/>
    <property type="match status" value="1"/>
</dbReference>
<dbReference type="PANTHER" id="PTHR11545:SF2">
    <property type="entry name" value="LARGE RIBOSOMAL SUBUNIT PROTEIN UL13M"/>
    <property type="match status" value="1"/>
</dbReference>
<dbReference type="AlphaFoldDB" id="A0A1F4U5Q0"/>
<evidence type="ECO:0000256" key="4">
    <source>
        <dbReference type="HAMAP-Rule" id="MF_01366"/>
    </source>
</evidence>
<dbReference type="EMBL" id="MEUJ01000004">
    <property type="protein sequence ID" value="OGC40266.1"/>
    <property type="molecule type" value="Genomic_DNA"/>
</dbReference>
<comment type="similarity">
    <text evidence="1 4">Belongs to the universal ribosomal protein uL13 family.</text>
</comment>
<comment type="subunit">
    <text evidence="4">Part of the 50S ribosomal subunit.</text>
</comment>
<comment type="function">
    <text evidence="4">This protein is one of the early assembly proteins of the 50S ribosomal subunit, although it is not seen to bind rRNA by itself. It is important during the early stages of 50S assembly.</text>
</comment>
<name>A0A1F4U5Q0_UNCSA</name>
<keyword evidence="3 4" id="KW-0687">Ribonucleoprotein</keyword>
<dbReference type="Gene3D" id="3.90.1180.10">
    <property type="entry name" value="Ribosomal protein L13"/>
    <property type="match status" value="1"/>
</dbReference>
<dbReference type="GO" id="GO:0003735">
    <property type="term" value="F:structural constituent of ribosome"/>
    <property type="evidence" value="ECO:0007669"/>
    <property type="project" value="InterPro"/>
</dbReference>
<gene>
    <name evidence="4" type="primary">rplM</name>
    <name evidence="5" type="ORF">A2438_03190</name>
</gene>
<sequence length="129" mass="13990">MKRNKTFLLKHSDIKKGNQVIDAKGIVLGRLAVIVAGILRGKNKVTFTPHMDGGDSVTVINAGAVTVTGKKEKGKTYFSHSGYPGGDKLFNFEVMIKKNPARVIRQAVSGMLPKGRLGRAIMRNLTIKA</sequence>
<evidence type="ECO:0000313" key="6">
    <source>
        <dbReference type="Proteomes" id="UP000179242"/>
    </source>
</evidence>
<evidence type="ECO:0000256" key="2">
    <source>
        <dbReference type="ARBA" id="ARBA00022980"/>
    </source>
</evidence>
<dbReference type="Proteomes" id="UP000179242">
    <property type="component" value="Unassembled WGS sequence"/>
</dbReference>
<dbReference type="GO" id="GO:0022625">
    <property type="term" value="C:cytosolic large ribosomal subunit"/>
    <property type="evidence" value="ECO:0007669"/>
    <property type="project" value="TreeGrafter"/>
</dbReference>
<dbReference type="PANTHER" id="PTHR11545">
    <property type="entry name" value="RIBOSOMAL PROTEIN L13"/>
    <property type="match status" value="1"/>
</dbReference>
<dbReference type="GO" id="GO:0017148">
    <property type="term" value="P:negative regulation of translation"/>
    <property type="evidence" value="ECO:0007669"/>
    <property type="project" value="TreeGrafter"/>
</dbReference>
<dbReference type="InterPro" id="IPR005822">
    <property type="entry name" value="Ribosomal_uL13"/>
</dbReference>
<reference evidence="5 6" key="1">
    <citation type="journal article" date="2016" name="Nat. Commun.">
        <title>Thousands of microbial genomes shed light on interconnected biogeochemical processes in an aquifer system.</title>
        <authorList>
            <person name="Anantharaman K."/>
            <person name="Brown C.T."/>
            <person name="Hug L.A."/>
            <person name="Sharon I."/>
            <person name="Castelle C.J."/>
            <person name="Probst A.J."/>
            <person name="Thomas B.C."/>
            <person name="Singh A."/>
            <person name="Wilkins M.J."/>
            <person name="Karaoz U."/>
            <person name="Brodie E.L."/>
            <person name="Williams K.H."/>
            <person name="Hubbard S.S."/>
            <person name="Banfield J.F."/>
        </authorList>
    </citation>
    <scope>NUCLEOTIDE SEQUENCE [LARGE SCALE GENOMIC DNA]</scope>
</reference>
<comment type="caution">
    <text evidence="5">The sequence shown here is derived from an EMBL/GenBank/DDBJ whole genome shotgun (WGS) entry which is preliminary data.</text>
</comment>
<organism evidence="5 6">
    <name type="scientific">candidate division WOR-1 bacterium RIFOXYC2_FULL_46_14</name>
    <dbReference type="NCBI Taxonomy" id="1802587"/>
    <lineage>
        <taxon>Bacteria</taxon>
        <taxon>Bacillati</taxon>
        <taxon>Saganbacteria</taxon>
    </lineage>
</organism>
<dbReference type="GO" id="GO:0003729">
    <property type="term" value="F:mRNA binding"/>
    <property type="evidence" value="ECO:0007669"/>
    <property type="project" value="TreeGrafter"/>
</dbReference>
<proteinExistence type="inferred from homology"/>
<dbReference type="HAMAP" id="MF_01366">
    <property type="entry name" value="Ribosomal_uL13"/>
    <property type="match status" value="1"/>
</dbReference>
<dbReference type="CDD" id="cd00392">
    <property type="entry name" value="Ribosomal_L13"/>
    <property type="match status" value="1"/>
</dbReference>